<keyword evidence="3" id="KW-1185">Reference proteome</keyword>
<proteinExistence type="predicted"/>
<organism evidence="2 3">
    <name type="scientific">Flaviflagellibacter deserti</name>
    <dbReference type="NCBI Taxonomy" id="2267266"/>
    <lineage>
        <taxon>Bacteria</taxon>
        <taxon>Pseudomonadati</taxon>
        <taxon>Pseudomonadota</taxon>
        <taxon>Alphaproteobacteria</taxon>
        <taxon>Hyphomicrobiales</taxon>
        <taxon>Flaviflagellibacter</taxon>
    </lineage>
</organism>
<evidence type="ECO:0000259" key="1">
    <source>
        <dbReference type="Pfam" id="PF01471"/>
    </source>
</evidence>
<name>A0ABV9YZL6_9HYPH</name>
<comment type="caution">
    <text evidence="2">The sequence shown here is derived from an EMBL/GenBank/DDBJ whole genome shotgun (WGS) entry which is preliminary data.</text>
</comment>
<dbReference type="InterPro" id="IPR036366">
    <property type="entry name" value="PGBDSf"/>
</dbReference>
<dbReference type="Pfam" id="PF01471">
    <property type="entry name" value="PG_binding_1"/>
    <property type="match status" value="1"/>
</dbReference>
<gene>
    <name evidence="2" type="ORF">ACFPFW_08185</name>
</gene>
<reference evidence="3" key="1">
    <citation type="journal article" date="2019" name="Int. J. Syst. Evol. Microbiol.">
        <title>The Global Catalogue of Microorganisms (GCM) 10K type strain sequencing project: providing services to taxonomists for standard genome sequencing and annotation.</title>
        <authorList>
            <consortium name="The Broad Institute Genomics Platform"/>
            <consortium name="The Broad Institute Genome Sequencing Center for Infectious Disease"/>
            <person name="Wu L."/>
            <person name="Ma J."/>
        </authorList>
    </citation>
    <scope>NUCLEOTIDE SEQUENCE [LARGE SCALE GENOMIC DNA]</scope>
    <source>
        <strain evidence="3">CGMCC 1.16444</strain>
    </source>
</reference>
<accession>A0ABV9YZL6</accession>
<dbReference type="SUPFAM" id="SSF47090">
    <property type="entry name" value="PGBD-like"/>
    <property type="match status" value="1"/>
</dbReference>
<feature type="domain" description="Peptidoglycan binding-like" evidence="1">
    <location>
        <begin position="4"/>
        <end position="57"/>
    </location>
</feature>
<sequence length="119" mass="12223">MTTTALQLALIARGYSVGSAGADGVFGRATISAVKAFQADHGLSVDGIAGPKTLFALDAGKAAGILPASPLFIPWFEEAKRKQGLHEIRDKAKLAACLKSDGATLGDPSKLPWCGSKQG</sequence>
<dbReference type="Gene3D" id="1.10.101.10">
    <property type="entry name" value="PGBD-like superfamily/PGBD"/>
    <property type="match status" value="1"/>
</dbReference>
<evidence type="ECO:0000313" key="2">
    <source>
        <dbReference type="EMBL" id="MFC5067996.1"/>
    </source>
</evidence>
<dbReference type="InterPro" id="IPR002477">
    <property type="entry name" value="Peptidoglycan-bd-like"/>
</dbReference>
<dbReference type="EMBL" id="JBHSJF010000006">
    <property type="protein sequence ID" value="MFC5067996.1"/>
    <property type="molecule type" value="Genomic_DNA"/>
</dbReference>
<protein>
    <submittedName>
        <fullName evidence="2">Peptidoglycan-binding protein</fullName>
    </submittedName>
</protein>
<dbReference type="InterPro" id="IPR036365">
    <property type="entry name" value="PGBD-like_sf"/>
</dbReference>
<dbReference type="RefSeq" id="WP_114958753.1">
    <property type="nucleotide sequence ID" value="NZ_JBHSJF010000006.1"/>
</dbReference>
<evidence type="ECO:0000313" key="3">
    <source>
        <dbReference type="Proteomes" id="UP001595796"/>
    </source>
</evidence>
<dbReference type="Proteomes" id="UP001595796">
    <property type="component" value="Unassembled WGS sequence"/>
</dbReference>